<dbReference type="SUPFAM" id="SSF53187">
    <property type="entry name" value="Zn-dependent exopeptidases"/>
    <property type="match status" value="1"/>
</dbReference>
<dbReference type="InterPro" id="IPR045175">
    <property type="entry name" value="M28_fam"/>
</dbReference>
<protein>
    <recommendedName>
        <fullName evidence="2">Peptidase M28 domain-containing protein</fullName>
    </recommendedName>
</protein>
<dbReference type="AlphaFoldDB" id="A0A372DPF4"/>
<dbReference type="InterPro" id="IPR007484">
    <property type="entry name" value="Peptidase_M28"/>
</dbReference>
<feature type="region of interest" description="Disordered" evidence="1">
    <location>
        <begin position="1"/>
        <end position="40"/>
    </location>
</feature>
<dbReference type="Proteomes" id="UP000262917">
    <property type="component" value="Unassembled WGS sequence"/>
</dbReference>
<comment type="caution">
    <text evidence="3">The sequence shown here is derived from an EMBL/GenBank/DDBJ whole genome shotgun (WGS) entry which is preliminary data.</text>
</comment>
<organism evidence="3 4">
    <name type="scientific">Cognatiluteimonas weifangensis</name>
    <dbReference type="NCBI Taxonomy" id="2303539"/>
    <lineage>
        <taxon>Bacteria</taxon>
        <taxon>Pseudomonadati</taxon>
        <taxon>Pseudomonadota</taxon>
        <taxon>Gammaproteobacteria</taxon>
        <taxon>Lysobacterales</taxon>
        <taxon>Lysobacteraceae</taxon>
        <taxon>Cognatiluteimonas</taxon>
    </lineage>
</organism>
<feature type="compositionally biased region" description="Basic residues" evidence="1">
    <location>
        <begin position="1"/>
        <end position="14"/>
    </location>
</feature>
<proteinExistence type="predicted"/>
<dbReference type="GO" id="GO:0008235">
    <property type="term" value="F:metalloexopeptidase activity"/>
    <property type="evidence" value="ECO:0007669"/>
    <property type="project" value="InterPro"/>
</dbReference>
<dbReference type="EMBL" id="QVPD01000003">
    <property type="protein sequence ID" value="RFP61450.1"/>
    <property type="molecule type" value="Genomic_DNA"/>
</dbReference>
<reference evidence="3 4" key="1">
    <citation type="submission" date="2018-08" db="EMBL/GenBank/DDBJ databases">
        <title>Lysobacter weifangensis sp. nov., a new member of the family 'Xanthomonadaceae', isolated from soil in a farmland.</title>
        <authorList>
            <person name="Zhao H."/>
        </authorList>
    </citation>
    <scope>NUCLEOTIDE SEQUENCE [LARGE SCALE GENOMIC DNA]</scope>
    <source>
        <strain evidence="3 4">WF-2</strain>
    </source>
</reference>
<dbReference type="InterPro" id="IPR046450">
    <property type="entry name" value="PA_dom_sf"/>
</dbReference>
<gene>
    <name evidence="3" type="ORF">D0Y53_03760</name>
</gene>
<evidence type="ECO:0000259" key="2">
    <source>
        <dbReference type="Pfam" id="PF04389"/>
    </source>
</evidence>
<keyword evidence="4" id="KW-1185">Reference proteome</keyword>
<dbReference type="PANTHER" id="PTHR12147">
    <property type="entry name" value="METALLOPEPTIDASE M28 FAMILY MEMBER"/>
    <property type="match status" value="1"/>
</dbReference>
<dbReference type="PANTHER" id="PTHR12147:SF26">
    <property type="entry name" value="PEPTIDASE M28 DOMAIN-CONTAINING PROTEIN"/>
    <property type="match status" value="1"/>
</dbReference>
<dbReference type="GO" id="GO:0006508">
    <property type="term" value="P:proteolysis"/>
    <property type="evidence" value="ECO:0007669"/>
    <property type="project" value="InterPro"/>
</dbReference>
<name>A0A372DPF4_9GAMM</name>
<dbReference type="Pfam" id="PF04389">
    <property type="entry name" value="Peptidase_M28"/>
    <property type="match status" value="1"/>
</dbReference>
<evidence type="ECO:0000256" key="1">
    <source>
        <dbReference type="SAM" id="MobiDB-lite"/>
    </source>
</evidence>
<accession>A0A372DPF4</accession>
<dbReference type="SUPFAM" id="SSF52025">
    <property type="entry name" value="PA domain"/>
    <property type="match status" value="1"/>
</dbReference>
<evidence type="ECO:0000313" key="4">
    <source>
        <dbReference type="Proteomes" id="UP000262917"/>
    </source>
</evidence>
<evidence type="ECO:0000313" key="3">
    <source>
        <dbReference type="EMBL" id="RFP61450.1"/>
    </source>
</evidence>
<feature type="domain" description="Peptidase M28" evidence="2">
    <location>
        <begin position="364"/>
        <end position="584"/>
    </location>
</feature>
<dbReference type="Gene3D" id="3.50.30.30">
    <property type="match status" value="1"/>
</dbReference>
<sequence length="617" mass="64994">MRGWRMPRHPTRRARAAESQRNVRTQALAGDARAGSPPRAWPRTAAAVLASPPLPESPMSCKPVCRRAFFLLAPLLLAAAACDRSPAPAAAQAAAPAAAERIRADVAALADDRMQGRRFGTPGFERAAEHVAARMRAAGLAPAGDAGSYFQRVPLLAATRVAQGARLEVLRRDRRIVLRFGKQYLPAPAFDGDARSVQAPALFVGQGIAAPALGHDDFAGLDLHGKIAVLFAGAPETFPEDQRALHAERAEKLRALVARGAVGAVFLDRAEDEARTPWARQAAAWAQPQWRLRDADGSALEDFPQLRVIATVSAAAADLLLDGSGHTAAALAAAARSGQAPRFPLPAPLALAARSEVTSVDSRNVVGARPGTDPRRAQEAVVLSAHLDHLGSLPAPGGDGIFNGALDNALGVAIALEAARAAPASARTLVLLASTAEEPGLLGARWHARHPYRRPVAAINLDMPMLLAPTRDAVAIGAGYSSLQATLARVAGRLRMPLSPDPFPEETMFTRSDQYAFVRAGVPALYLDGGTLAAASSAGRPADARTAPLLAQREFLRRCYHRPCDDLHQPIQYADAARLAQLAAGLWTAVGNAAQAPRWTPSNAFGERFGSDPDAAP</sequence>
<dbReference type="Gene3D" id="3.40.630.10">
    <property type="entry name" value="Zn peptidases"/>
    <property type="match status" value="1"/>
</dbReference>